<dbReference type="GO" id="GO:0005262">
    <property type="term" value="F:calcium channel activity"/>
    <property type="evidence" value="ECO:0007669"/>
    <property type="project" value="TreeGrafter"/>
</dbReference>
<sequence>MAENVVAEEGDNEGGDWYGLAVAIAATALLILFWLIHWELPFLLLAVVVISIVIWQACDPFADAAQWVGTTLGIPGSVRGATLDAIASSLPELFSGIFFVVLAIATVDMNNPTAVEAAGAEGFGATIATCAGSAVYNMILIPAIVTMTIAFYRKSRPTIDVEDEVLARDGVWFLICEMALLLFLYQNEMKWWMGLLLIGMYFLYIGQLYRDTMIYRQRVKYIAHYFNAQGLETATATVVSDLAKENHKVHPLLVDKIRDEIKSGEVEGDEEVEEVPDGAGALFGFVEIPLNGVTACLILVLSTALAAGACYFLVDVTRDTAQTLGVPTFFVAVILAAAASSVPDTFLSIGSAMRGDDSGAVSNAFGSNIFDICICLSVPLLVNSYLVGWGPVSLTQDGEPIAGLVGLRISLFVLTGITLAIMWHNRQLTFRKALILCGLYGLFITYAVLGSLGIMVV</sequence>
<feature type="transmembrane region" description="Helical" evidence="5">
    <location>
        <begin position="165"/>
        <end position="185"/>
    </location>
</feature>
<dbReference type="OrthoDB" id="6146067at2"/>
<evidence type="ECO:0000259" key="6">
    <source>
        <dbReference type="Pfam" id="PF01699"/>
    </source>
</evidence>
<accession>A0A2S8G9E1</accession>
<feature type="transmembrane region" description="Helical" evidence="5">
    <location>
        <begin position="83"/>
        <end position="105"/>
    </location>
</feature>
<feature type="transmembrane region" description="Helical" evidence="5">
    <location>
        <begin position="191"/>
        <end position="209"/>
    </location>
</feature>
<evidence type="ECO:0000313" key="7">
    <source>
        <dbReference type="EMBL" id="PQO41082.1"/>
    </source>
</evidence>
<feature type="domain" description="Sodium/calcium exchanger membrane region" evidence="6">
    <location>
        <begin position="44"/>
        <end position="205"/>
    </location>
</feature>
<organism evidence="7 8">
    <name type="scientific">Blastopirellula marina</name>
    <dbReference type="NCBI Taxonomy" id="124"/>
    <lineage>
        <taxon>Bacteria</taxon>
        <taxon>Pseudomonadati</taxon>
        <taxon>Planctomycetota</taxon>
        <taxon>Planctomycetia</taxon>
        <taxon>Pirellulales</taxon>
        <taxon>Pirellulaceae</taxon>
        <taxon>Blastopirellula</taxon>
    </lineage>
</organism>
<dbReference type="PANTHER" id="PTHR10846">
    <property type="entry name" value="SODIUM/POTASSIUM/CALCIUM EXCHANGER"/>
    <property type="match status" value="1"/>
</dbReference>
<dbReference type="Pfam" id="PF01699">
    <property type="entry name" value="Na_Ca_ex"/>
    <property type="match status" value="2"/>
</dbReference>
<name>A0A2S8G9E1_9BACT</name>
<feature type="transmembrane region" description="Helical" evidence="5">
    <location>
        <begin position="42"/>
        <end position="62"/>
    </location>
</feature>
<keyword evidence="2 5" id="KW-0812">Transmembrane</keyword>
<evidence type="ECO:0000256" key="4">
    <source>
        <dbReference type="ARBA" id="ARBA00023136"/>
    </source>
</evidence>
<comment type="subcellular location">
    <subcellularLocation>
        <location evidence="1">Membrane</location>
        <topology evidence="1">Multi-pass membrane protein</topology>
    </subcellularLocation>
</comment>
<dbReference type="InterPro" id="IPR004481">
    <property type="entry name" value="K/Na/Ca-exchanger"/>
</dbReference>
<dbReference type="GO" id="GO:0005886">
    <property type="term" value="C:plasma membrane"/>
    <property type="evidence" value="ECO:0007669"/>
    <property type="project" value="TreeGrafter"/>
</dbReference>
<dbReference type="InterPro" id="IPR044880">
    <property type="entry name" value="NCX_ion-bd_dom_sf"/>
</dbReference>
<dbReference type="InterPro" id="IPR004837">
    <property type="entry name" value="NaCa_Exmemb"/>
</dbReference>
<dbReference type="GO" id="GO:0006874">
    <property type="term" value="P:intracellular calcium ion homeostasis"/>
    <property type="evidence" value="ECO:0007669"/>
    <property type="project" value="TreeGrafter"/>
</dbReference>
<evidence type="ECO:0000256" key="2">
    <source>
        <dbReference type="ARBA" id="ARBA00022692"/>
    </source>
</evidence>
<dbReference type="PANTHER" id="PTHR10846:SF8">
    <property type="entry name" value="INNER MEMBRANE PROTEIN YRBG"/>
    <property type="match status" value="1"/>
</dbReference>
<evidence type="ECO:0000313" key="8">
    <source>
        <dbReference type="Proteomes" id="UP000239388"/>
    </source>
</evidence>
<evidence type="ECO:0000256" key="3">
    <source>
        <dbReference type="ARBA" id="ARBA00022989"/>
    </source>
</evidence>
<feature type="transmembrane region" description="Helical" evidence="5">
    <location>
        <begin position="17"/>
        <end position="36"/>
    </location>
</feature>
<evidence type="ECO:0000256" key="5">
    <source>
        <dbReference type="SAM" id="Phobius"/>
    </source>
</evidence>
<keyword evidence="3 5" id="KW-1133">Transmembrane helix</keyword>
<evidence type="ECO:0000256" key="1">
    <source>
        <dbReference type="ARBA" id="ARBA00004141"/>
    </source>
</evidence>
<dbReference type="Proteomes" id="UP000239388">
    <property type="component" value="Unassembled WGS sequence"/>
</dbReference>
<keyword evidence="4 5" id="KW-0472">Membrane</keyword>
<gene>
    <name evidence="7" type="ORF">C5Y98_03745</name>
</gene>
<feature type="transmembrane region" description="Helical" evidence="5">
    <location>
        <begin position="368"/>
        <end position="389"/>
    </location>
</feature>
<comment type="caution">
    <text evidence="7">The sequence shown here is derived from an EMBL/GenBank/DDBJ whole genome shotgun (WGS) entry which is preliminary data.</text>
</comment>
<dbReference type="AlphaFoldDB" id="A0A2S8G9E1"/>
<feature type="transmembrane region" description="Helical" evidence="5">
    <location>
        <begin position="401"/>
        <end position="421"/>
    </location>
</feature>
<proteinExistence type="predicted"/>
<dbReference type="RefSeq" id="WP_105351747.1">
    <property type="nucleotide sequence ID" value="NZ_PUIB01000006.1"/>
</dbReference>
<dbReference type="Gene3D" id="1.20.1420.30">
    <property type="entry name" value="NCX, central ion-binding region"/>
    <property type="match status" value="2"/>
</dbReference>
<reference evidence="7 8" key="1">
    <citation type="submission" date="2018-02" db="EMBL/GenBank/DDBJ databases">
        <title>Comparative genomes isolates from brazilian mangrove.</title>
        <authorList>
            <person name="Araujo J.E."/>
            <person name="Taketani R.G."/>
            <person name="Silva M.C.P."/>
            <person name="Loureco M.V."/>
            <person name="Andreote F.D."/>
        </authorList>
    </citation>
    <scope>NUCLEOTIDE SEQUENCE [LARGE SCALE GENOMIC DNA]</scope>
    <source>
        <strain evidence="7 8">NAP PRIS-MGV</strain>
    </source>
</reference>
<feature type="transmembrane region" description="Helical" evidence="5">
    <location>
        <begin position="292"/>
        <end position="314"/>
    </location>
</feature>
<feature type="transmembrane region" description="Helical" evidence="5">
    <location>
        <begin position="433"/>
        <end position="456"/>
    </location>
</feature>
<feature type="transmembrane region" description="Helical" evidence="5">
    <location>
        <begin position="326"/>
        <end position="347"/>
    </location>
</feature>
<feature type="domain" description="Sodium/calcium exchanger membrane region" evidence="6">
    <location>
        <begin position="296"/>
        <end position="448"/>
    </location>
</feature>
<protein>
    <recommendedName>
        <fullName evidence="6">Sodium/calcium exchanger membrane region domain-containing protein</fullName>
    </recommendedName>
</protein>
<dbReference type="EMBL" id="PUIB01000006">
    <property type="protein sequence ID" value="PQO41082.1"/>
    <property type="molecule type" value="Genomic_DNA"/>
</dbReference>
<feature type="transmembrane region" description="Helical" evidence="5">
    <location>
        <begin position="125"/>
        <end position="153"/>
    </location>
</feature>
<dbReference type="GO" id="GO:0008273">
    <property type="term" value="F:calcium, potassium:sodium antiporter activity"/>
    <property type="evidence" value="ECO:0007669"/>
    <property type="project" value="TreeGrafter"/>
</dbReference>